<keyword evidence="1" id="KW-1133">Transmembrane helix</keyword>
<comment type="caution">
    <text evidence="2">The sequence shown here is derived from an EMBL/GenBank/DDBJ whole genome shotgun (WGS) entry which is preliminary data.</text>
</comment>
<proteinExistence type="predicted"/>
<protein>
    <recommendedName>
        <fullName evidence="4">DUF4181 domain-containing protein</fullName>
    </recommendedName>
</protein>
<feature type="transmembrane region" description="Helical" evidence="1">
    <location>
        <begin position="68"/>
        <end position="88"/>
    </location>
</feature>
<evidence type="ECO:0000313" key="3">
    <source>
        <dbReference type="Proteomes" id="UP000092578"/>
    </source>
</evidence>
<name>A0A1B9B2F0_9BACI</name>
<evidence type="ECO:0000256" key="1">
    <source>
        <dbReference type="SAM" id="Phobius"/>
    </source>
</evidence>
<accession>A0A1B9B2F0</accession>
<feature type="transmembrane region" description="Helical" evidence="1">
    <location>
        <begin position="41"/>
        <end position="59"/>
    </location>
</feature>
<dbReference type="Proteomes" id="UP000092578">
    <property type="component" value="Unassembled WGS sequence"/>
</dbReference>
<keyword evidence="1" id="KW-0812">Transmembrane</keyword>
<sequence>MLIVVLTLSLLLFIALEKLINKLLGVEKKKISTTSGKNIDRRGRIILAVIFLCTLPFVITKGINSNKWYWIVYLILLLGFQAILEWKHLNSKQYVSTLIFLILGVMLIFFIAYLI</sequence>
<dbReference type="EMBL" id="MAYT01000009">
    <property type="protein sequence ID" value="OCA90327.1"/>
    <property type="molecule type" value="Genomic_DNA"/>
</dbReference>
<dbReference type="AlphaFoldDB" id="A0A1B9B2F0"/>
<keyword evidence="3" id="KW-1185">Reference proteome</keyword>
<reference evidence="3" key="1">
    <citation type="submission" date="2016-05" db="EMBL/GenBank/DDBJ databases">
        <authorList>
            <person name="Liu B."/>
            <person name="Wang J."/>
            <person name="Zhu Y."/>
            <person name="Liu G."/>
            <person name="Chen Q."/>
            <person name="Chen Z."/>
            <person name="Lan J."/>
            <person name="Che J."/>
            <person name="Ge C."/>
            <person name="Shi H."/>
            <person name="Pan Z."/>
            <person name="Liu X."/>
        </authorList>
    </citation>
    <scope>NUCLEOTIDE SEQUENCE [LARGE SCALE GENOMIC DNA]</scope>
    <source>
        <strain evidence="3">FJAT-27215</strain>
    </source>
</reference>
<feature type="transmembrane region" description="Helical" evidence="1">
    <location>
        <begin position="94"/>
        <end position="114"/>
    </location>
</feature>
<evidence type="ECO:0008006" key="4">
    <source>
        <dbReference type="Google" id="ProtNLM"/>
    </source>
</evidence>
<organism evidence="2 3">
    <name type="scientific">Pseudobacillus wudalianchiensis</name>
    <dbReference type="NCBI Taxonomy" id="1743143"/>
    <lineage>
        <taxon>Bacteria</taxon>
        <taxon>Bacillati</taxon>
        <taxon>Bacillota</taxon>
        <taxon>Bacilli</taxon>
        <taxon>Bacillales</taxon>
        <taxon>Bacillaceae</taxon>
        <taxon>Pseudobacillus</taxon>
    </lineage>
</organism>
<evidence type="ECO:0000313" key="2">
    <source>
        <dbReference type="EMBL" id="OCA90327.1"/>
    </source>
</evidence>
<dbReference type="InterPro" id="IPR025441">
    <property type="entry name" value="DUF4181"/>
</dbReference>
<dbReference type="Pfam" id="PF13789">
    <property type="entry name" value="DUF4181"/>
    <property type="match status" value="1"/>
</dbReference>
<gene>
    <name evidence="2" type="ORF">A8F95_21240</name>
</gene>
<keyword evidence="1" id="KW-0472">Membrane</keyword>